<dbReference type="InterPro" id="IPR009056">
    <property type="entry name" value="Cyt_c-like_dom"/>
</dbReference>
<evidence type="ECO:0000256" key="2">
    <source>
        <dbReference type="ARBA" id="ARBA00022723"/>
    </source>
</evidence>
<evidence type="ECO:0000313" key="6">
    <source>
        <dbReference type="EMBL" id="ARN19008.1"/>
    </source>
</evidence>
<dbReference type="GO" id="GO:0020037">
    <property type="term" value="F:heme binding"/>
    <property type="evidence" value="ECO:0007669"/>
    <property type="project" value="InterPro"/>
</dbReference>
<protein>
    <recommendedName>
        <fullName evidence="5">Cytochrome c domain-containing protein</fullName>
    </recommendedName>
</protein>
<keyword evidence="3 4" id="KW-0408">Iron</keyword>
<accession>A0A1W6L498</accession>
<evidence type="ECO:0000256" key="1">
    <source>
        <dbReference type="ARBA" id="ARBA00022617"/>
    </source>
</evidence>
<dbReference type="KEGG" id="rgu:A4W93_03225"/>
<proteinExistence type="predicted"/>
<dbReference type="Proteomes" id="UP000193427">
    <property type="component" value="Chromosome"/>
</dbReference>
<keyword evidence="1 4" id="KW-0349">Heme</keyword>
<dbReference type="SUPFAM" id="SSF46626">
    <property type="entry name" value="Cytochrome c"/>
    <property type="match status" value="1"/>
</dbReference>
<dbReference type="InterPro" id="IPR036909">
    <property type="entry name" value="Cyt_c-like_dom_sf"/>
</dbReference>
<keyword evidence="2 4" id="KW-0479">Metal-binding</keyword>
<evidence type="ECO:0000256" key="3">
    <source>
        <dbReference type="ARBA" id="ARBA00023004"/>
    </source>
</evidence>
<dbReference type="AlphaFoldDB" id="A0A1W6L498"/>
<dbReference type="STRING" id="946333.A4W93_03225"/>
<dbReference type="EMBL" id="CP015118">
    <property type="protein sequence ID" value="ARN19008.1"/>
    <property type="molecule type" value="Genomic_DNA"/>
</dbReference>
<evidence type="ECO:0000313" key="7">
    <source>
        <dbReference type="Proteomes" id="UP000193427"/>
    </source>
</evidence>
<organism evidence="6 7">
    <name type="scientific">Piscinibacter gummiphilus</name>
    <dbReference type="NCBI Taxonomy" id="946333"/>
    <lineage>
        <taxon>Bacteria</taxon>
        <taxon>Pseudomonadati</taxon>
        <taxon>Pseudomonadota</taxon>
        <taxon>Betaproteobacteria</taxon>
        <taxon>Burkholderiales</taxon>
        <taxon>Sphaerotilaceae</taxon>
        <taxon>Piscinibacter</taxon>
    </lineage>
</organism>
<sequence>MVATNLTLDADAVTQATRLAVQCHRCGQYNSPEFQALSKPLTKVTGSLRIVGARDGNNAPWIDITDANVTLPDNERAHGGINGGLLTLRFSVPVDAATRARLTASGDNRVEFRFNGTDGNSNGFRILDLQLQDAGGRDLLSMPRTWADIGAEKTAGREASSADTAAGQALWSGSNLLRKSPIVDMKLRASCSSCHASDGRDLQYFNYSNHAIVQRSRFHGLTEAQGRQIVAYLRSTLFSKVPHVPQAAPWNPPYQPGPGLDARPIAEWAAGAGLGAVLPDAKAFVNVFTGKAANSTASVTQAQLDAAMDPGPGKVLNTREMPVPLQFPDWNAWLPIEHPLDIWTPEPGQAQGLFETQGNDGTNPIKVVKRIDDFLKANRNPNGAYGDWSHLNAELRERAQAWLNDVGSKTIDFAGGGRGSRVSGNPAQPFGGEIGGRKLQALMSSQTAATAGLPAAFTQEAFIERALFGVIRWMGVKQWELAHTHGLEGRQDWLHGTRNGNQWTGVGEARGWPFSWPSVFYMAPHILYVPANGRENYFSWEPRLVSFYRTNQWYQLQMTVNPGWPGASEGPMDWPYHLGFTTAVVDDLMAAKAPEAVSATHLARYFQVRTKLAQLANTDLPFNQPDPAAPTDLFRNKGHQSRASLAIHKLGVGEVVDRGPESWEKTRFRLLDSVTPGLHLMFVNSSISLYNTLYATTTYEQWRRCDPNVLFGSDPEPKSGFRFCLDAKRTPLPTTSQGKPHLVGGWVDWTGEQYITWSVLSARNHGAETQRLKTFSDWADRMWRE</sequence>
<dbReference type="GO" id="GO:0046872">
    <property type="term" value="F:metal ion binding"/>
    <property type="evidence" value="ECO:0007669"/>
    <property type="project" value="UniProtKB-KW"/>
</dbReference>
<dbReference type="GO" id="GO:0009055">
    <property type="term" value="F:electron transfer activity"/>
    <property type="evidence" value="ECO:0007669"/>
    <property type="project" value="InterPro"/>
</dbReference>
<gene>
    <name evidence="6" type="ORF">A4W93_03225</name>
</gene>
<name>A0A1W6L498_9BURK</name>
<keyword evidence="7" id="KW-1185">Reference proteome</keyword>
<feature type="domain" description="Cytochrome c" evidence="5">
    <location>
        <begin position="162"/>
        <end position="338"/>
    </location>
</feature>
<evidence type="ECO:0000256" key="4">
    <source>
        <dbReference type="PROSITE-ProRule" id="PRU00433"/>
    </source>
</evidence>
<dbReference type="PROSITE" id="PS51007">
    <property type="entry name" value="CYTC"/>
    <property type="match status" value="1"/>
</dbReference>
<evidence type="ECO:0000259" key="5">
    <source>
        <dbReference type="PROSITE" id="PS51007"/>
    </source>
</evidence>
<reference evidence="6 7" key="1">
    <citation type="submission" date="2016-04" db="EMBL/GenBank/DDBJ databases">
        <title>Complete genome sequence of natural rubber-degrading, novel Gram-negative bacterium, Rhizobacter gummiphilus strain NS21.</title>
        <authorList>
            <person name="Tabata M."/>
            <person name="Kasai D."/>
            <person name="Fukuda M."/>
        </authorList>
    </citation>
    <scope>NUCLEOTIDE SEQUENCE [LARGE SCALE GENOMIC DNA]</scope>
    <source>
        <strain evidence="6 7">NS21</strain>
    </source>
</reference>